<proteinExistence type="predicted"/>
<evidence type="ECO:0000256" key="3">
    <source>
        <dbReference type="SAM" id="Phobius"/>
    </source>
</evidence>
<reference evidence="4 5" key="1">
    <citation type="submission" date="2018-06" db="EMBL/GenBank/DDBJ databases">
        <authorList>
            <consortium name="Pathogen Informatics"/>
            <person name="Doyle S."/>
        </authorList>
    </citation>
    <scope>NUCLEOTIDE SEQUENCE [LARGE SCALE GENOMIC DNA]</scope>
    <source>
        <strain evidence="4 5">NCTC12123</strain>
    </source>
</reference>
<evidence type="ECO:0000313" key="4">
    <source>
        <dbReference type="EMBL" id="STD25590.1"/>
    </source>
</evidence>
<dbReference type="Proteomes" id="UP000255163">
    <property type="component" value="Unassembled WGS sequence"/>
</dbReference>
<feature type="transmembrane region" description="Helical" evidence="3">
    <location>
        <begin position="35"/>
        <end position="54"/>
    </location>
</feature>
<protein>
    <submittedName>
        <fullName evidence="4">Arabinose efflux permease</fullName>
    </submittedName>
</protein>
<evidence type="ECO:0000256" key="1">
    <source>
        <dbReference type="ARBA" id="ARBA00022448"/>
    </source>
</evidence>
<keyword evidence="3" id="KW-1133">Transmembrane helix</keyword>
<sequence length="137" mass="14932">MKARALAVYLTVFFGSMTAGSAIWGQIAFRFGTPTSLVVATLGMVLASATVFRWKLGKDPDLNLDLSGQPLDGVEMTCRTSAGPVLVSHEYIIDPQNTKAFLEVVHELRRVRPPRRGDELGGIRGYRNVPACLSRPS</sequence>
<keyword evidence="1" id="KW-0813">Transport</keyword>
<evidence type="ECO:0000256" key="2">
    <source>
        <dbReference type="ARBA" id="ARBA00022475"/>
    </source>
</evidence>
<gene>
    <name evidence="4" type="ORF">NCTC12123_05119</name>
</gene>
<dbReference type="AlphaFoldDB" id="A0A376FJG7"/>
<dbReference type="InterPro" id="IPR010290">
    <property type="entry name" value="TM_effector"/>
</dbReference>
<accession>A0A376FJG7</accession>
<keyword evidence="3" id="KW-0812">Transmembrane</keyword>
<name>A0A376FJG7_ENTAS</name>
<dbReference type="EMBL" id="UFYI01000007">
    <property type="protein sequence ID" value="STD25590.1"/>
    <property type="molecule type" value="Genomic_DNA"/>
</dbReference>
<keyword evidence="3" id="KW-0472">Membrane</keyword>
<evidence type="ECO:0000313" key="5">
    <source>
        <dbReference type="Proteomes" id="UP000255163"/>
    </source>
</evidence>
<dbReference type="Pfam" id="PF05977">
    <property type="entry name" value="MFS_3"/>
    <property type="match status" value="1"/>
</dbReference>
<organism evidence="4 5">
    <name type="scientific">Enterobacter asburiae</name>
    <dbReference type="NCBI Taxonomy" id="61645"/>
    <lineage>
        <taxon>Bacteria</taxon>
        <taxon>Pseudomonadati</taxon>
        <taxon>Pseudomonadota</taxon>
        <taxon>Gammaproteobacteria</taxon>
        <taxon>Enterobacterales</taxon>
        <taxon>Enterobacteriaceae</taxon>
        <taxon>Enterobacter</taxon>
        <taxon>Enterobacter cloacae complex</taxon>
    </lineage>
</organism>
<keyword evidence="2" id="KW-1003">Cell membrane</keyword>